<dbReference type="AlphaFoldDB" id="A0A319EX91"/>
<dbReference type="Proteomes" id="UP000247810">
    <property type="component" value="Unassembled WGS sequence"/>
</dbReference>
<feature type="region of interest" description="Disordered" evidence="1">
    <location>
        <begin position="59"/>
        <end position="88"/>
    </location>
</feature>
<feature type="region of interest" description="Disordered" evidence="1">
    <location>
        <begin position="1"/>
        <end position="34"/>
    </location>
</feature>
<keyword evidence="3" id="KW-1185">Reference proteome</keyword>
<organism evidence="2 3">
    <name type="scientific">Aspergillus ellipticus CBS 707.79</name>
    <dbReference type="NCBI Taxonomy" id="1448320"/>
    <lineage>
        <taxon>Eukaryota</taxon>
        <taxon>Fungi</taxon>
        <taxon>Dikarya</taxon>
        <taxon>Ascomycota</taxon>
        <taxon>Pezizomycotina</taxon>
        <taxon>Eurotiomycetes</taxon>
        <taxon>Eurotiomycetidae</taxon>
        <taxon>Eurotiales</taxon>
        <taxon>Aspergillaceae</taxon>
        <taxon>Aspergillus</taxon>
        <taxon>Aspergillus subgen. Circumdati</taxon>
    </lineage>
</organism>
<evidence type="ECO:0000256" key="1">
    <source>
        <dbReference type="SAM" id="MobiDB-lite"/>
    </source>
</evidence>
<accession>A0A319EX91</accession>
<feature type="compositionally biased region" description="Basic and acidic residues" evidence="1">
    <location>
        <begin position="13"/>
        <end position="34"/>
    </location>
</feature>
<protein>
    <submittedName>
        <fullName evidence="2">Uncharacterized protein</fullName>
    </submittedName>
</protein>
<gene>
    <name evidence="2" type="ORF">BO71DRAFT_180781</name>
</gene>
<dbReference type="EMBL" id="KZ825839">
    <property type="protein sequence ID" value="PYH96302.1"/>
    <property type="molecule type" value="Genomic_DNA"/>
</dbReference>
<feature type="compositionally biased region" description="Polar residues" evidence="1">
    <location>
        <begin position="62"/>
        <end position="71"/>
    </location>
</feature>
<name>A0A319EX91_9EURO</name>
<reference evidence="2 3" key="1">
    <citation type="submission" date="2018-02" db="EMBL/GenBank/DDBJ databases">
        <title>The genomes of Aspergillus section Nigri reveals drivers in fungal speciation.</title>
        <authorList>
            <consortium name="DOE Joint Genome Institute"/>
            <person name="Vesth T.C."/>
            <person name="Nybo J."/>
            <person name="Theobald S."/>
            <person name="Brandl J."/>
            <person name="Frisvad J.C."/>
            <person name="Nielsen K.F."/>
            <person name="Lyhne E.K."/>
            <person name="Kogle M.E."/>
            <person name="Kuo A."/>
            <person name="Riley R."/>
            <person name="Clum A."/>
            <person name="Nolan M."/>
            <person name="Lipzen A."/>
            <person name="Salamov A."/>
            <person name="Henrissat B."/>
            <person name="Wiebenga A."/>
            <person name="De vries R.P."/>
            <person name="Grigoriev I.V."/>
            <person name="Mortensen U.H."/>
            <person name="Andersen M.R."/>
            <person name="Baker S.E."/>
        </authorList>
    </citation>
    <scope>NUCLEOTIDE SEQUENCE [LARGE SCALE GENOMIC DNA]</scope>
    <source>
        <strain evidence="2 3">CBS 707.79</strain>
    </source>
</reference>
<proteinExistence type="predicted"/>
<sequence>MARRRVGISPDSGNRHDSHGRENEGESKARERGEFLDFPSRPALLLLILAGFSLPPALHSLTPASNKQTKNPQPPSSMDPIGPSAARDDAMATGVVAIHLDPFNGSDGVDHHRTTAPWRLLYYPAFLRSTMHAR</sequence>
<dbReference type="VEuPathDB" id="FungiDB:BO71DRAFT_180781"/>
<evidence type="ECO:0000313" key="2">
    <source>
        <dbReference type="EMBL" id="PYH96302.1"/>
    </source>
</evidence>
<evidence type="ECO:0000313" key="3">
    <source>
        <dbReference type="Proteomes" id="UP000247810"/>
    </source>
</evidence>